<dbReference type="PROSITE" id="PS50234">
    <property type="entry name" value="VWFA"/>
    <property type="match status" value="1"/>
</dbReference>
<sequence length="244" mass="25905">MTSVRICLAVGLSCLLSSTAVGKSPTTVSAAIVFAVDRSSSISTEEMAAQVSAHVKLLRSPEFLDKALGGDRCLGLHYFEWSGVGDVHEVLPWMTVCSASKAEVAAAEIEAKAGLPPPSGTSRRSSLAFAIDSGLAAINVMPFRASRKIISISTDGISNDGVPPSEARDRAAKENCIVNAIALTEGEPGLEADMKAYLRRNVITGDGSFALAARDLDAYEQLVLQKTLLEARGQERRRVNYPPK</sequence>
<feature type="chain" id="PRO_5027728145" evidence="1">
    <location>
        <begin position="23"/>
        <end position="244"/>
    </location>
</feature>
<proteinExistence type="predicted"/>
<name>A0A7C1NXA9_9HYPH</name>
<accession>A0A7C1NXA9</accession>
<evidence type="ECO:0000313" key="3">
    <source>
        <dbReference type="EMBL" id="HEB43093.1"/>
    </source>
</evidence>
<dbReference type="InterPro" id="IPR036465">
    <property type="entry name" value="vWFA_dom_sf"/>
</dbReference>
<dbReference type="AlphaFoldDB" id="A0A7C1NXA9"/>
<feature type="domain" description="VWFA" evidence="2">
    <location>
        <begin position="31"/>
        <end position="228"/>
    </location>
</feature>
<feature type="signal peptide" evidence="1">
    <location>
        <begin position="1"/>
        <end position="22"/>
    </location>
</feature>
<reference evidence="3" key="1">
    <citation type="journal article" date="2020" name="mSystems">
        <title>Genome- and Community-Level Interaction Insights into Carbon Utilization and Element Cycling Functions of Hydrothermarchaeota in Hydrothermal Sediment.</title>
        <authorList>
            <person name="Zhou Z."/>
            <person name="Liu Y."/>
            <person name="Xu W."/>
            <person name="Pan J."/>
            <person name="Luo Z.H."/>
            <person name="Li M."/>
        </authorList>
    </citation>
    <scope>NUCLEOTIDE SEQUENCE [LARGE SCALE GENOMIC DNA]</scope>
    <source>
        <strain evidence="3">SpSt-243</strain>
    </source>
</reference>
<dbReference type="InterPro" id="IPR002035">
    <property type="entry name" value="VWF_A"/>
</dbReference>
<dbReference type="EMBL" id="DSKI01000279">
    <property type="protein sequence ID" value="HEB43093.1"/>
    <property type="molecule type" value="Genomic_DNA"/>
</dbReference>
<gene>
    <name evidence="3" type="ORF">ENP70_05200</name>
</gene>
<organism evidence="3">
    <name type="scientific">Agrobacterium albertimagni</name>
    <dbReference type="NCBI Taxonomy" id="147266"/>
    <lineage>
        <taxon>Bacteria</taxon>
        <taxon>Pseudomonadati</taxon>
        <taxon>Pseudomonadota</taxon>
        <taxon>Alphaproteobacteria</taxon>
        <taxon>Hyphomicrobiales</taxon>
        <taxon>Rhizobiaceae</taxon>
        <taxon>Rhizobium/Agrobacterium group</taxon>
        <taxon>Agrobacterium</taxon>
    </lineage>
</organism>
<evidence type="ECO:0000256" key="1">
    <source>
        <dbReference type="SAM" id="SignalP"/>
    </source>
</evidence>
<keyword evidence="1" id="KW-0732">Signal</keyword>
<dbReference type="Gene3D" id="3.40.50.410">
    <property type="entry name" value="von Willebrand factor, type A domain"/>
    <property type="match status" value="1"/>
</dbReference>
<comment type="caution">
    <text evidence="3">The sequence shown here is derived from an EMBL/GenBank/DDBJ whole genome shotgun (WGS) entry which is preliminary data.</text>
</comment>
<dbReference type="InterPro" id="IPR010607">
    <property type="entry name" value="DUF1194"/>
</dbReference>
<protein>
    <submittedName>
        <fullName evidence="3">DUF1194 domain-containing protein</fullName>
    </submittedName>
</protein>
<evidence type="ECO:0000259" key="2">
    <source>
        <dbReference type="PROSITE" id="PS50234"/>
    </source>
</evidence>
<dbReference type="Pfam" id="PF06707">
    <property type="entry name" value="DUF1194"/>
    <property type="match status" value="1"/>
</dbReference>
<dbReference type="SUPFAM" id="SSF53300">
    <property type="entry name" value="vWA-like"/>
    <property type="match status" value="1"/>
</dbReference>